<dbReference type="EMBL" id="BDRX01000100">
    <property type="protein sequence ID" value="GBF97464.1"/>
    <property type="molecule type" value="Genomic_DNA"/>
</dbReference>
<proteinExistence type="predicted"/>
<dbReference type="AlphaFoldDB" id="A0A2V0PC88"/>
<accession>A0A2V0PC88</accession>
<evidence type="ECO:0000313" key="1">
    <source>
        <dbReference type="EMBL" id="GBF97464.1"/>
    </source>
</evidence>
<gene>
    <name evidence="1" type="ORF">Rsub_10387</name>
</gene>
<organism evidence="1 2">
    <name type="scientific">Raphidocelis subcapitata</name>
    <dbReference type="NCBI Taxonomy" id="307507"/>
    <lineage>
        <taxon>Eukaryota</taxon>
        <taxon>Viridiplantae</taxon>
        <taxon>Chlorophyta</taxon>
        <taxon>core chlorophytes</taxon>
        <taxon>Chlorophyceae</taxon>
        <taxon>CS clade</taxon>
        <taxon>Sphaeropleales</taxon>
        <taxon>Selenastraceae</taxon>
        <taxon>Raphidocelis</taxon>
    </lineage>
</organism>
<dbReference type="Proteomes" id="UP000247498">
    <property type="component" value="Unassembled WGS sequence"/>
</dbReference>
<protein>
    <submittedName>
        <fullName evidence="1">Uncharacterized protein</fullName>
    </submittedName>
</protein>
<evidence type="ECO:0000313" key="2">
    <source>
        <dbReference type="Proteomes" id="UP000247498"/>
    </source>
</evidence>
<comment type="caution">
    <text evidence="1">The sequence shown here is derived from an EMBL/GenBank/DDBJ whole genome shotgun (WGS) entry which is preliminary data.</text>
</comment>
<sequence>MEALRGAVYNLLGNAAATRAAAPAAASAAEHALSEVSCRASRSDRPGGDGFRYHFPDGSKTRSVDEAARAVVHAVLPAIRQPAVAGVPRPRLGSDRVPRGDESFHFYYGLTTDATAATAAVPPAWGEEQLLFVFRDRGPGAREPWVVVGPSEALRRAGLCGRGVYAWRAGGFTKGQRIGVYAGFVIGPCEEPRVEQWRAQQAQDYWDALIDIAGHTISGKHSPFDAFGELHATLSDGRVLYPEAQVSWPGMFAHLMNDAHSIPGAGANVRVTDPDGVVQAVSAIPPFDPAKQLAANAASELLWPYGTAFWNGGAEESG</sequence>
<dbReference type="InParanoid" id="A0A2V0PC88"/>
<keyword evidence="2" id="KW-1185">Reference proteome</keyword>
<name>A0A2V0PC88_9CHLO</name>
<reference evidence="1 2" key="1">
    <citation type="journal article" date="2018" name="Sci. Rep.">
        <title>Raphidocelis subcapitata (=Pseudokirchneriella subcapitata) provides an insight into genome evolution and environmental adaptations in the Sphaeropleales.</title>
        <authorList>
            <person name="Suzuki S."/>
            <person name="Yamaguchi H."/>
            <person name="Nakajima N."/>
            <person name="Kawachi M."/>
        </authorList>
    </citation>
    <scope>NUCLEOTIDE SEQUENCE [LARGE SCALE GENOMIC DNA]</scope>
    <source>
        <strain evidence="1 2">NIES-35</strain>
    </source>
</reference>